<sequence length="61" mass="6853">MVKQRSSERLVKHELCGVLTVEDMTVLAELLSECRSFSIIGWLLPKFHPKTKDCLPGILVG</sequence>
<protein>
    <submittedName>
        <fullName evidence="1">9007_t:CDS:1</fullName>
    </submittedName>
</protein>
<gene>
    <name evidence="1" type="ORF">FWILDA_LOCUS11802</name>
</gene>
<organism evidence="1 2">
    <name type="scientific">Funneliformis geosporum</name>
    <dbReference type="NCBI Taxonomy" id="1117311"/>
    <lineage>
        <taxon>Eukaryota</taxon>
        <taxon>Fungi</taxon>
        <taxon>Fungi incertae sedis</taxon>
        <taxon>Mucoromycota</taxon>
        <taxon>Glomeromycotina</taxon>
        <taxon>Glomeromycetes</taxon>
        <taxon>Glomerales</taxon>
        <taxon>Glomeraceae</taxon>
        <taxon>Funneliformis</taxon>
    </lineage>
</organism>
<dbReference type="Proteomes" id="UP001153678">
    <property type="component" value="Unassembled WGS sequence"/>
</dbReference>
<comment type="caution">
    <text evidence="1">The sequence shown here is derived from an EMBL/GenBank/DDBJ whole genome shotgun (WGS) entry which is preliminary data.</text>
</comment>
<dbReference type="AlphaFoldDB" id="A0A9W4SXV5"/>
<name>A0A9W4SXV5_9GLOM</name>
<accession>A0A9W4SXV5</accession>
<dbReference type="EMBL" id="CAMKVN010003501">
    <property type="protein sequence ID" value="CAI2184888.1"/>
    <property type="molecule type" value="Genomic_DNA"/>
</dbReference>
<reference evidence="1" key="1">
    <citation type="submission" date="2022-08" db="EMBL/GenBank/DDBJ databases">
        <authorList>
            <person name="Kallberg Y."/>
            <person name="Tangrot J."/>
            <person name="Rosling A."/>
        </authorList>
    </citation>
    <scope>NUCLEOTIDE SEQUENCE</scope>
    <source>
        <strain evidence="1">Wild A</strain>
    </source>
</reference>
<proteinExistence type="predicted"/>
<evidence type="ECO:0000313" key="2">
    <source>
        <dbReference type="Proteomes" id="UP001153678"/>
    </source>
</evidence>
<evidence type="ECO:0000313" key="1">
    <source>
        <dbReference type="EMBL" id="CAI2184888.1"/>
    </source>
</evidence>
<keyword evidence="2" id="KW-1185">Reference proteome</keyword>